<feature type="region of interest" description="Disordered" evidence="1">
    <location>
        <begin position="1"/>
        <end position="22"/>
    </location>
</feature>
<protein>
    <submittedName>
        <fullName evidence="2">Uncharacterized protein</fullName>
    </submittedName>
</protein>
<reference evidence="2 3" key="1">
    <citation type="submission" date="2020-04" db="EMBL/GenBank/DDBJ databases">
        <title>Draft genome of Leeia sp. IMCC25680.</title>
        <authorList>
            <person name="Song J."/>
            <person name="Cho J.-C."/>
        </authorList>
    </citation>
    <scope>NUCLEOTIDE SEQUENCE [LARGE SCALE GENOMIC DNA]</scope>
    <source>
        <strain evidence="2 3">IMCC25680</strain>
    </source>
</reference>
<dbReference type="Proteomes" id="UP000587991">
    <property type="component" value="Unassembled WGS sequence"/>
</dbReference>
<dbReference type="RefSeq" id="WP_168875222.1">
    <property type="nucleotide sequence ID" value="NZ_JABAIM010000001.1"/>
</dbReference>
<evidence type="ECO:0000313" key="3">
    <source>
        <dbReference type="Proteomes" id="UP000587991"/>
    </source>
</evidence>
<proteinExistence type="predicted"/>
<sequence>MSSHNAPERTHVDPDAMDNMDELRAALHRANKQLHALEERLHAIHGSLSAVSAQLARLVIGHMQGHHDFVLRELDGIVKHQVMCVSKSPSEVH</sequence>
<gene>
    <name evidence="2" type="ORF">HF682_00040</name>
</gene>
<dbReference type="EMBL" id="JABAIM010000001">
    <property type="protein sequence ID" value="NLR73551.1"/>
    <property type="molecule type" value="Genomic_DNA"/>
</dbReference>
<dbReference type="AlphaFoldDB" id="A0A847RUN7"/>
<feature type="compositionally biased region" description="Basic and acidic residues" evidence="1">
    <location>
        <begin position="1"/>
        <end position="14"/>
    </location>
</feature>
<evidence type="ECO:0000256" key="1">
    <source>
        <dbReference type="SAM" id="MobiDB-lite"/>
    </source>
</evidence>
<accession>A0A847RUN7</accession>
<keyword evidence="3" id="KW-1185">Reference proteome</keyword>
<evidence type="ECO:0000313" key="2">
    <source>
        <dbReference type="EMBL" id="NLR73551.1"/>
    </source>
</evidence>
<name>A0A847RUN7_9NEIS</name>
<organism evidence="2 3">
    <name type="scientific">Leeia aquatica</name>
    <dbReference type="NCBI Taxonomy" id="2725557"/>
    <lineage>
        <taxon>Bacteria</taxon>
        <taxon>Pseudomonadati</taxon>
        <taxon>Pseudomonadota</taxon>
        <taxon>Betaproteobacteria</taxon>
        <taxon>Neisseriales</taxon>
        <taxon>Leeiaceae</taxon>
        <taxon>Leeia</taxon>
    </lineage>
</organism>
<comment type="caution">
    <text evidence="2">The sequence shown here is derived from an EMBL/GenBank/DDBJ whole genome shotgun (WGS) entry which is preliminary data.</text>
</comment>